<protein>
    <submittedName>
        <fullName evidence="1">Uncharacterized protein</fullName>
    </submittedName>
</protein>
<sequence>MTTSILPRTINKRTPPCLHTLNFLTHHHARPPYRSNPLHNTPPTTFTIPFNRIALLGYRSFVAVGNRATTILLSSGQILLLNPIPVSPPVRERLDALGGVHFIAADFGHHLSVAEYVAAWPGAKTIGVRGLERKRSDVRWDWIYGGEEELGERPEEVFRWEGEVGSVLFEGFITRAVAWLYRPSGTLVVSDLVMNLPAREQYTSSSAEQGPLSREFATRAHPGSIWFKRLIYWIATVDYALMRRDVKRVAQWDFQRIIPCHGEVITETGKEAWVETHRWFL</sequence>
<keyword evidence="2" id="KW-1185">Reference proteome</keyword>
<dbReference type="PANTHER" id="PTHR33835:SF1">
    <property type="entry name" value="METALLO-BETA-LACTAMASE DOMAIN-CONTAINING PROTEIN"/>
    <property type="match status" value="1"/>
</dbReference>
<evidence type="ECO:0000313" key="2">
    <source>
        <dbReference type="Proteomes" id="UP000756921"/>
    </source>
</evidence>
<evidence type="ECO:0000313" key="1">
    <source>
        <dbReference type="EMBL" id="KAF9734788.1"/>
    </source>
</evidence>
<gene>
    <name evidence="1" type="ORF">PMIN01_07691</name>
</gene>
<dbReference type="InterPro" id="IPR025638">
    <property type="entry name" value="DUF4336"/>
</dbReference>
<dbReference type="Proteomes" id="UP000756921">
    <property type="component" value="Unassembled WGS sequence"/>
</dbReference>
<reference evidence="1" key="1">
    <citation type="journal article" date="2020" name="Mol. Plant Microbe Interact.">
        <title>Genome Sequence of the Biocontrol Agent Coniothyrium minitans strain Conio (IMI 134523).</title>
        <authorList>
            <person name="Patel D."/>
            <person name="Shittu T.A."/>
            <person name="Baroncelli R."/>
            <person name="Muthumeenakshi S."/>
            <person name="Osborne T.H."/>
            <person name="Janganan T.K."/>
            <person name="Sreenivasaprasad S."/>
        </authorList>
    </citation>
    <scope>NUCLEOTIDE SEQUENCE</scope>
    <source>
        <strain evidence="1">Conio</strain>
    </source>
</reference>
<dbReference type="AlphaFoldDB" id="A0A9P6GGR4"/>
<dbReference type="EMBL" id="WJXW01000007">
    <property type="protein sequence ID" value="KAF9734788.1"/>
    <property type="molecule type" value="Genomic_DNA"/>
</dbReference>
<dbReference type="PANTHER" id="PTHR33835">
    <property type="entry name" value="YALI0C07656P"/>
    <property type="match status" value="1"/>
</dbReference>
<organism evidence="1 2">
    <name type="scientific">Paraphaeosphaeria minitans</name>
    <dbReference type="NCBI Taxonomy" id="565426"/>
    <lineage>
        <taxon>Eukaryota</taxon>
        <taxon>Fungi</taxon>
        <taxon>Dikarya</taxon>
        <taxon>Ascomycota</taxon>
        <taxon>Pezizomycotina</taxon>
        <taxon>Dothideomycetes</taxon>
        <taxon>Pleosporomycetidae</taxon>
        <taxon>Pleosporales</taxon>
        <taxon>Massarineae</taxon>
        <taxon>Didymosphaeriaceae</taxon>
        <taxon>Paraphaeosphaeria</taxon>
    </lineage>
</organism>
<accession>A0A9P6GGR4</accession>
<name>A0A9P6GGR4_9PLEO</name>
<proteinExistence type="predicted"/>
<comment type="caution">
    <text evidence="1">The sequence shown here is derived from an EMBL/GenBank/DDBJ whole genome shotgun (WGS) entry which is preliminary data.</text>
</comment>
<dbReference type="InterPro" id="IPR036866">
    <property type="entry name" value="RibonucZ/Hydroxyglut_hydro"/>
</dbReference>
<dbReference type="SUPFAM" id="SSF56281">
    <property type="entry name" value="Metallo-hydrolase/oxidoreductase"/>
    <property type="match status" value="1"/>
</dbReference>
<dbReference type="OrthoDB" id="421671at2759"/>